<keyword evidence="4" id="KW-1185">Reference proteome</keyword>
<reference evidence="3 4" key="1">
    <citation type="submission" date="2018-05" db="EMBL/GenBank/DDBJ databases">
        <title>Genomic Encyclopedia of Type Strains, Phase IV (KMG-IV): sequencing the most valuable type-strain genomes for metagenomic binning, comparative biology and taxonomic classification.</title>
        <authorList>
            <person name="Goeker M."/>
        </authorList>
    </citation>
    <scope>NUCLEOTIDE SEQUENCE [LARGE SCALE GENOMIC DNA]</scope>
    <source>
        <strain evidence="3 4">DSM 103371</strain>
    </source>
</reference>
<dbReference type="InterPro" id="IPR041657">
    <property type="entry name" value="HTH_17"/>
</dbReference>
<feature type="domain" description="PBP" evidence="1">
    <location>
        <begin position="88"/>
        <end position="266"/>
    </location>
</feature>
<sequence>MADTHHPHEFLTVRELAELLRIKERKVYDLASSGQVPCSRATGKLLFPADQVRAWIERTKSGATAPARRPDIFLGSHDPLLDWALRESRSGFATMFDSSLDGLRRFAAGEGAAAGLHVREADGGWNVATAKASVASQDAVLVRWVSRTRGLVLRPDLKDSVTGPNRLEGLRVARRQPEAGAEVLFRHILSEHGVDETRLTATAPCRSEQDVVLAVQQGDADVAFGMEAVAQPYGLAFVPLIEERFDLLVDRRAWFEPPMQALMAFARTDAFRDRAGRLAGYGVADLGQVVWNA</sequence>
<feature type="domain" description="Helix-turn-helix" evidence="2">
    <location>
        <begin position="10"/>
        <end position="58"/>
    </location>
</feature>
<gene>
    <name evidence="3" type="ORF">C8D95_102219</name>
</gene>
<dbReference type="InterPro" id="IPR024370">
    <property type="entry name" value="PBP_domain"/>
</dbReference>
<dbReference type="GO" id="GO:0003677">
    <property type="term" value="F:DNA binding"/>
    <property type="evidence" value="ECO:0007669"/>
    <property type="project" value="InterPro"/>
</dbReference>
<dbReference type="Pfam" id="PF12728">
    <property type="entry name" value="HTH_17"/>
    <property type="match status" value="1"/>
</dbReference>
<evidence type="ECO:0000313" key="3">
    <source>
        <dbReference type="EMBL" id="PWK57574.1"/>
    </source>
</evidence>
<evidence type="ECO:0000313" key="4">
    <source>
        <dbReference type="Proteomes" id="UP000245390"/>
    </source>
</evidence>
<dbReference type="NCBIfam" id="TIGR01764">
    <property type="entry name" value="excise"/>
    <property type="match status" value="1"/>
</dbReference>
<name>A0A316G9J9_9RHOB</name>
<proteinExistence type="predicted"/>
<dbReference type="Gene3D" id="3.40.190.10">
    <property type="entry name" value="Periplasmic binding protein-like II"/>
    <property type="match status" value="1"/>
</dbReference>
<dbReference type="RefSeq" id="WP_109758172.1">
    <property type="nucleotide sequence ID" value="NZ_CP034588.1"/>
</dbReference>
<evidence type="ECO:0000259" key="2">
    <source>
        <dbReference type="Pfam" id="PF12728"/>
    </source>
</evidence>
<comment type="caution">
    <text evidence="3">The sequence shown here is derived from an EMBL/GenBank/DDBJ whole genome shotgun (WGS) entry which is preliminary data.</text>
</comment>
<dbReference type="SUPFAM" id="SSF53850">
    <property type="entry name" value="Periplasmic binding protein-like II"/>
    <property type="match status" value="1"/>
</dbReference>
<dbReference type="KEGG" id="salo:EF888_13075"/>
<dbReference type="AlphaFoldDB" id="A0A316G9J9"/>
<dbReference type="Pfam" id="PF12727">
    <property type="entry name" value="PBP_like"/>
    <property type="match status" value="1"/>
</dbReference>
<dbReference type="OrthoDB" id="9805928at2"/>
<dbReference type="InterPro" id="IPR010093">
    <property type="entry name" value="SinI_DNA-bd"/>
</dbReference>
<protein>
    <submittedName>
        <fullName evidence="3">Excisionase family DNA binding protein</fullName>
    </submittedName>
</protein>
<evidence type="ECO:0000259" key="1">
    <source>
        <dbReference type="Pfam" id="PF12727"/>
    </source>
</evidence>
<organism evidence="3 4">
    <name type="scientific">Silicimonas algicola</name>
    <dbReference type="NCBI Taxonomy" id="1826607"/>
    <lineage>
        <taxon>Bacteria</taxon>
        <taxon>Pseudomonadati</taxon>
        <taxon>Pseudomonadota</taxon>
        <taxon>Alphaproteobacteria</taxon>
        <taxon>Rhodobacterales</taxon>
        <taxon>Paracoccaceae</taxon>
    </lineage>
</organism>
<dbReference type="PANTHER" id="PTHR38431">
    <property type="entry name" value="BLL2305 PROTEIN"/>
    <property type="match status" value="1"/>
</dbReference>
<dbReference type="Proteomes" id="UP000245390">
    <property type="component" value="Unassembled WGS sequence"/>
</dbReference>
<dbReference type="PANTHER" id="PTHR38431:SF1">
    <property type="entry name" value="BLL2305 PROTEIN"/>
    <property type="match status" value="1"/>
</dbReference>
<dbReference type="EMBL" id="QGGV01000002">
    <property type="protein sequence ID" value="PWK57574.1"/>
    <property type="molecule type" value="Genomic_DNA"/>
</dbReference>
<accession>A0A316G9J9</accession>